<evidence type="ECO:0000313" key="2">
    <source>
        <dbReference type="EMBL" id="KNC84581.1"/>
    </source>
</evidence>
<dbReference type="GeneID" id="25903704"/>
<feature type="region of interest" description="Disordered" evidence="1">
    <location>
        <begin position="49"/>
        <end position="73"/>
    </location>
</feature>
<reference evidence="2 3" key="1">
    <citation type="submission" date="2011-02" db="EMBL/GenBank/DDBJ databases">
        <title>The Genome Sequence of Sphaeroforma arctica JP610.</title>
        <authorList>
            <consortium name="The Broad Institute Genome Sequencing Platform"/>
            <person name="Russ C."/>
            <person name="Cuomo C."/>
            <person name="Young S.K."/>
            <person name="Zeng Q."/>
            <person name="Gargeya S."/>
            <person name="Alvarado L."/>
            <person name="Berlin A."/>
            <person name="Chapman S.B."/>
            <person name="Chen Z."/>
            <person name="Freedman E."/>
            <person name="Gellesch M."/>
            <person name="Goldberg J."/>
            <person name="Griggs A."/>
            <person name="Gujja S."/>
            <person name="Heilman E."/>
            <person name="Heiman D."/>
            <person name="Howarth C."/>
            <person name="Mehta T."/>
            <person name="Neiman D."/>
            <person name="Pearson M."/>
            <person name="Roberts A."/>
            <person name="Saif S."/>
            <person name="Shea T."/>
            <person name="Shenoy N."/>
            <person name="Sisk P."/>
            <person name="Stolte C."/>
            <person name="Sykes S."/>
            <person name="White J."/>
            <person name="Yandava C."/>
            <person name="Burger G."/>
            <person name="Gray M.W."/>
            <person name="Holland P.W.H."/>
            <person name="King N."/>
            <person name="Lang F.B.F."/>
            <person name="Roger A.J."/>
            <person name="Ruiz-Trillo I."/>
            <person name="Haas B."/>
            <person name="Nusbaum C."/>
            <person name="Birren B."/>
        </authorList>
    </citation>
    <scope>NUCLEOTIDE SEQUENCE [LARGE SCALE GENOMIC DNA]</scope>
    <source>
        <strain evidence="2 3">JP610</strain>
    </source>
</reference>
<proteinExistence type="predicted"/>
<evidence type="ECO:0000313" key="3">
    <source>
        <dbReference type="Proteomes" id="UP000054560"/>
    </source>
</evidence>
<feature type="compositionally biased region" description="Basic residues" evidence="1">
    <location>
        <begin position="59"/>
        <end position="73"/>
    </location>
</feature>
<dbReference type="EMBL" id="KQ241754">
    <property type="protein sequence ID" value="KNC84581.1"/>
    <property type="molecule type" value="Genomic_DNA"/>
</dbReference>
<accession>A0A0L0G6U8</accession>
<organism evidence="2 3">
    <name type="scientific">Sphaeroforma arctica JP610</name>
    <dbReference type="NCBI Taxonomy" id="667725"/>
    <lineage>
        <taxon>Eukaryota</taxon>
        <taxon>Ichthyosporea</taxon>
        <taxon>Ichthyophonida</taxon>
        <taxon>Sphaeroforma</taxon>
    </lineage>
</organism>
<name>A0A0L0G6U8_9EUKA</name>
<keyword evidence="3" id="KW-1185">Reference proteome</keyword>
<evidence type="ECO:0000256" key="1">
    <source>
        <dbReference type="SAM" id="MobiDB-lite"/>
    </source>
</evidence>
<dbReference type="AlphaFoldDB" id="A0A0L0G6U8"/>
<dbReference type="Proteomes" id="UP000054560">
    <property type="component" value="Unassembled WGS sequence"/>
</dbReference>
<dbReference type="RefSeq" id="XP_014158483.1">
    <property type="nucleotide sequence ID" value="XM_014303008.1"/>
</dbReference>
<protein>
    <submittedName>
        <fullName evidence="2">Uncharacterized protein</fullName>
    </submittedName>
</protein>
<gene>
    <name evidence="2" type="ORF">SARC_03200</name>
</gene>
<sequence length="106" mass="12260">MSLPFDTDVLLGFKDLLKARLSLMWTKQDLLVVVPQTQVIDFLKSQAVDEEQPGMKSPPGKRARARRTQVRSTRRKLDVLMPQNIKLNTLHSHLGLRAVHWNEFKE</sequence>